<accession>A0A370MWI5</accession>
<evidence type="ECO:0000256" key="1">
    <source>
        <dbReference type="SAM" id="MobiDB-lite"/>
    </source>
</evidence>
<evidence type="ECO:0000313" key="2">
    <source>
        <dbReference type="EMBL" id="RDJ97725.1"/>
    </source>
</evidence>
<organism evidence="2 3">
    <name type="scientific">Paraburkholderia lacunae</name>
    <dbReference type="NCBI Taxonomy" id="2211104"/>
    <lineage>
        <taxon>Bacteria</taxon>
        <taxon>Pseudomonadati</taxon>
        <taxon>Pseudomonadota</taxon>
        <taxon>Betaproteobacteria</taxon>
        <taxon>Burkholderiales</taxon>
        <taxon>Burkholderiaceae</taxon>
        <taxon>Paraburkholderia</taxon>
    </lineage>
</organism>
<name>A0A370MWI5_9BURK</name>
<dbReference type="EMBL" id="QHKS01000047">
    <property type="protein sequence ID" value="RDJ97725.1"/>
    <property type="molecule type" value="Genomic_DNA"/>
</dbReference>
<feature type="compositionally biased region" description="Polar residues" evidence="1">
    <location>
        <begin position="74"/>
        <end position="86"/>
    </location>
</feature>
<dbReference type="RefSeq" id="WP_115109364.1">
    <property type="nucleotide sequence ID" value="NZ_QHKS01000047.1"/>
</dbReference>
<dbReference type="AlphaFoldDB" id="A0A370MWI5"/>
<sequence>MEYEYRGWVIDATPDFSLGQFFAHARLIRASSDDDADAEMHIERNLAWFDNEEEAIQVARKWAIAWIDARSGNIAGTDTDSSTRHSTIPARTPAK</sequence>
<protein>
    <submittedName>
        <fullName evidence="2">Uncharacterized protein</fullName>
    </submittedName>
</protein>
<keyword evidence="3" id="KW-1185">Reference proteome</keyword>
<dbReference type="OrthoDB" id="9114812at2"/>
<evidence type="ECO:0000313" key="3">
    <source>
        <dbReference type="Proteomes" id="UP000254875"/>
    </source>
</evidence>
<gene>
    <name evidence="2" type="ORF">DLM46_36370</name>
</gene>
<proteinExistence type="predicted"/>
<reference evidence="3" key="1">
    <citation type="submission" date="2018-05" db="EMBL/GenBank/DDBJ databases">
        <authorList>
            <person name="Feng T."/>
        </authorList>
    </citation>
    <scope>NUCLEOTIDE SEQUENCE [LARGE SCALE GENOMIC DNA]</scope>
    <source>
        <strain evidence="3">S27</strain>
    </source>
</reference>
<dbReference type="Proteomes" id="UP000254875">
    <property type="component" value="Unassembled WGS sequence"/>
</dbReference>
<comment type="caution">
    <text evidence="2">The sequence shown here is derived from an EMBL/GenBank/DDBJ whole genome shotgun (WGS) entry which is preliminary data.</text>
</comment>
<feature type="region of interest" description="Disordered" evidence="1">
    <location>
        <begin position="73"/>
        <end position="95"/>
    </location>
</feature>